<keyword evidence="4" id="KW-1185">Reference proteome</keyword>
<dbReference type="InterPro" id="IPR029063">
    <property type="entry name" value="SAM-dependent_MTases_sf"/>
</dbReference>
<dbReference type="EMBL" id="CP004387">
    <property type="protein sequence ID" value="AJD48985.1"/>
    <property type="molecule type" value="Genomic_DNA"/>
</dbReference>
<dbReference type="KEGG" id="apac:S7S_12865"/>
<protein>
    <submittedName>
        <fullName evidence="3">rRNA (Guanine-N(1)-)-methyltransferase</fullName>
    </submittedName>
</protein>
<dbReference type="Gene3D" id="3.40.50.150">
    <property type="entry name" value="Vaccinia Virus protein VP39"/>
    <property type="match status" value="1"/>
</dbReference>
<evidence type="ECO:0000313" key="4">
    <source>
        <dbReference type="Proteomes" id="UP000006764"/>
    </source>
</evidence>
<dbReference type="AlphaFoldDB" id="A0A0B4XQE4"/>
<feature type="domain" description="Methyltransferase" evidence="2">
    <location>
        <begin position="50"/>
        <end position="122"/>
    </location>
</feature>
<proteinExistence type="predicted"/>
<evidence type="ECO:0000259" key="2">
    <source>
        <dbReference type="Pfam" id="PF13649"/>
    </source>
</evidence>
<dbReference type="STRING" id="391936.S7S_12865"/>
<accession>A0A0B4XQE4</accession>
<reference evidence="3 4" key="1">
    <citation type="journal article" date="2012" name="J. Bacteriol.">
        <title>Genome sequence of an alkane-degrading bacterium, Alcanivorax pacificus type strain W11-5, isolated from deep sea sediment.</title>
        <authorList>
            <person name="Lai Q."/>
            <person name="Shao Z."/>
        </authorList>
    </citation>
    <scope>NUCLEOTIDE SEQUENCE [LARGE SCALE GENOMIC DNA]</scope>
    <source>
        <strain evidence="3 4">W11-5</strain>
    </source>
</reference>
<dbReference type="PIRSF" id="PIRSF018249">
    <property type="entry name" value="MyrA_prd"/>
    <property type="match status" value="1"/>
</dbReference>
<feature type="binding site" evidence="1">
    <location>
        <position position="145"/>
    </location>
    <ligand>
        <name>S-adenosyl-L-methionine</name>
        <dbReference type="ChEBI" id="CHEBI:59789"/>
    </ligand>
</feature>
<gene>
    <name evidence="3" type="ORF">S7S_12865</name>
</gene>
<evidence type="ECO:0000313" key="3">
    <source>
        <dbReference type="EMBL" id="AJD48985.1"/>
    </source>
</evidence>
<feature type="binding site" evidence="1">
    <location>
        <begin position="56"/>
        <end position="57"/>
    </location>
    <ligand>
        <name>S-adenosyl-L-methionine</name>
        <dbReference type="ChEBI" id="CHEBI:59789"/>
    </ligand>
</feature>
<feature type="binding site" evidence="1">
    <location>
        <position position="28"/>
    </location>
    <ligand>
        <name>S-adenosyl-L-methionine</name>
        <dbReference type="ChEBI" id="CHEBI:59789"/>
    </ligand>
</feature>
<name>A0A0B4XQE4_9GAMM</name>
<keyword evidence="1" id="KW-0949">S-adenosyl-L-methionine</keyword>
<dbReference type="HOGENOM" id="CLU_050931_0_0_6"/>
<keyword evidence="3" id="KW-0489">Methyltransferase</keyword>
<sequence length="242" mass="26185">MQHKRSRAPGDSKEMVAARHAFLSSGLYAPVAGFVTQALTPVSHPQAVLLDAGCGEGYYLDQLLGALPLAPEHCYGLDISKWAIQRAARRRCDVNWLVSTNRQPPLAPGSADILLCMFGFQSYPGFSDVLGPGGHLVLVEAGPDHLRELREIIYPQVKEKSLPRSDAAQAAGLRLVSSERKQYHIALNTKHLAQLLVMTPHLYRATAEGKAAAAALDHLDVTLDICIQILEKPTGQAGSSFC</sequence>
<dbReference type="InterPro" id="IPR041698">
    <property type="entry name" value="Methyltransf_25"/>
</dbReference>
<dbReference type="InterPro" id="IPR016718">
    <property type="entry name" value="rRNA_m1G-MeTrfase_A_prd"/>
</dbReference>
<dbReference type="GO" id="GO:0032259">
    <property type="term" value="P:methylation"/>
    <property type="evidence" value="ECO:0007669"/>
    <property type="project" value="UniProtKB-KW"/>
</dbReference>
<dbReference type="CDD" id="cd02440">
    <property type="entry name" value="AdoMet_MTases"/>
    <property type="match status" value="1"/>
</dbReference>
<dbReference type="SUPFAM" id="SSF53335">
    <property type="entry name" value="S-adenosyl-L-methionine-dependent methyltransferases"/>
    <property type="match status" value="1"/>
</dbReference>
<organism evidence="3 4">
    <name type="scientific">Isoalcanivorax pacificus W11-5</name>
    <dbReference type="NCBI Taxonomy" id="391936"/>
    <lineage>
        <taxon>Bacteria</taxon>
        <taxon>Pseudomonadati</taxon>
        <taxon>Pseudomonadota</taxon>
        <taxon>Gammaproteobacteria</taxon>
        <taxon>Oceanospirillales</taxon>
        <taxon>Alcanivoracaceae</taxon>
        <taxon>Isoalcanivorax</taxon>
    </lineage>
</organism>
<dbReference type="Proteomes" id="UP000006764">
    <property type="component" value="Chromosome"/>
</dbReference>
<evidence type="ECO:0000256" key="1">
    <source>
        <dbReference type="PIRSR" id="PIRSR018249-2"/>
    </source>
</evidence>
<keyword evidence="3" id="KW-0808">Transferase</keyword>
<dbReference type="Pfam" id="PF13649">
    <property type="entry name" value="Methyltransf_25"/>
    <property type="match status" value="1"/>
</dbReference>
<dbReference type="GO" id="GO:0008168">
    <property type="term" value="F:methyltransferase activity"/>
    <property type="evidence" value="ECO:0007669"/>
    <property type="project" value="UniProtKB-KW"/>
</dbReference>